<evidence type="ECO:0000256" key="4">
    <source>
        <dbReference type="SAM" id="SignalP"/>
    </source>
</evidence>
<accession>A0A9D5JUI4</accession>
<organism evidence="6 7">
    <name type="scientific">candidate division KSB3 bacterium</name>
    <dbReference type="NCBI Taxonomy" id="2044937"/>
    <lineage>
        <taxon>Bacteria</taxon>
        <taxon>candidate division KSB3</taxon>
    </lineage>
</organism>
<evidence type="ECO:0000256" key="1">
    <source>
        <dbReference type="ARBA" id="ARBA00004196"/>
    </source>
</evidence>
<dbReference type="EMBL" id="WJJP01000232">
    <property type="protein sequence ID" value="MBD3324410.1"/>
    <property type="molecule type" value="Genomic_DNA"/>
</dbReference>
<dbReference type="InterPro" id="IPR028082">
    <property type="entry name" value="Peripla_BP_I"/>
</dbReference>
<comment type="similarity">
    <text evidence="2">Belongs to the bacterial solute-binding protein 2 family.</text>
</comment>
<dbReference type="Pfam" id="PF13407">
    <property type="entry name" value="Peripla_BP_4"/>
    <property type="match status" value="1"/>
</dbReference>
<feature type="chain" id="PRO_5038898752" evidence="4">
    <location>
        <begin position="25"/>
        <end position="329"/>
    </location>
</feature>
<dbReference type="InterPro" id="IPR025997">
    <property type="entry name" value="SBP_2_dom"/>
</dbReference>
<proteinExistence type="inferred from homology"/>
<dbReference type="GO" id="GO:0030246">
    <property type="term" value="F:carbohydrate binding"/>
    <property type="evidence" value="ECO:0007669"/>
    <property type="project" value="UniProtKB-ARBA"/>
</dbReference>
<dbReference type="CDD" id="cd19966">
    <property type="entry name" value="PBP1_ABC_sugar_binding-like"/>
    <property type="match status" value="1"/>
</dbReference>
<dbReference type="PANTHER" id="PTHR46847:SF1">
    <property type="entry name" value="D-ALLOSE-BINDING PERIPLASMIC PROTEIN-RELATED"/>
    <property type="match status" value="1"/>
</dbReference>
<feature type="domain" description="Periplasmic binding protein" evidence="5">
    <location>
        <begin position="51"/>
        <end position="291"/>
    </location>
</feature>
<reference evidence="6" key="1">
    <citation type="submission" date="2019-11" db="EMBL/GenBank/DDBJ databases">
        <title>Microbial mats filling the niche in hypersaline microbial mats.</title>
        <authorList>
            <person name="Wong H.L."/>
            <person name="Macleod F.I."/>
            <person name="White R.A. III"/>
            <person name="Burns B.P."/>
        </authorList>
    </citation>
    <scope>NUCLEOTIDE SEQUENCE</scope>
    <source>
        <strain evidence="6">Rbin_158</strain>
    </source>
</reference>
<sequence>MKKACLIAMVTMMVFGLTVSGSFAQEKPGEGLVIYAQMGGNSGDPSTLPRENGAQAAEEFWGCDVNYQYSGWQPDVMIAQFKEAMAANPDGIVIMGHPGVEAFKPFVEEAIAKGIIVTSNNTPLTEIEAKYKADGFGYVGMDLFESGYLLGKSLAEYAGLQEGDKVFLYGLMAQPERGKMERGSKQAWEDLGLIVDYIEITPEVDKDASMAIPVITGYLASNPDCKAIIASHGNVTSIMEEALKAAGKGPDEVAVGGYDLSAKTVASLQSRFLDVVLDQQLYLQGYIPIEQICLTKLYKFAGLNMNTGAGVVTPETIDELIPLIEQGIR</sequence>
<evidence type="ECO:0000256" key="3">
    <source>
        <dbReference type="ARBA" id="ARBA00022729"/>
    </source>
</evidence>
<comment type="caution">
    <text evidence="6">The sequence shown here is derived from an EMBL/GenBank/DDBJ whole genome shotgun (WGS) entry which is preliminary data.</text>
</comment>
<dbReference type="Proteomes" id="UP000649604">
    <property type="component" value="Unassembled WGS sequence"/>
</dbReference>
<dbReference type="AlphaFoldDB" id="A0A9D5JUI4"/>
<feature type="signal peptide" evidence="4">
    <location>
        <begin position="1"/>
        <end position="24"/>
    </location>
</feature>
<name>A0A9D5JUI4_9BACT</name>
<evidence type="ECO:0000313" key="6">
    <source>
        <dbReference type="EMBL" id="MBD3324410.1"/>
    </source>
</evidence>
<gene>
    <name evidence="6" type="ORF">GF339_07475</name>
</gene>
<dbReference type="Gene3D" id="3.40.50.2300">
    <property type="match status" value="2"/>
</dbReference>
<protein>
    <submittedName>
        <fullName evidence="6">Substrate-binding domain-containing protein</fullName>
    </submittedName>
</protein>
<evidence type="ECO:0000256" key="2">
    <source>
        <dbReference type="ARBA" id="ARBA00007639"/>
    </source>
</evidence>
<dbReference type="GO" id="GO:0030313">
    <property type="term" value="C:cell envelope"/>
    <property type="evidence" value="ECO:0007669"/>
    <property type="project" value="UniProtKB-SubCell"/>
</dbReference>
<evidence type="ECO:0000259" key="5">
    <source>
        <dbReference type="Pfam" id="PF13407"/>
    </source>
</evidence>
<dbReference type="PANTHER" id="PTHR46847">
    <property type="entry name" value="D-ALLOSE-BINDING PERIPLASMIC PROTEIN-RELATED"/>
    <property type="match status" value="1"/>
</dbReference>
<evidence type="ECO:0000313" key="7">
    <source>
        <dbReference type="Proteomes" id="UP000649604"/>
    </source>
</evidence>
<dbReference type="SUPFAM" id="SSF53822">
    <property type="entry name" value="Periplasmic binding protein-like I"/>
    <property type="match status" value="1"/>
</dbReference>
<comment type="subcellular location">
    <subcellularLocation>
        <location evidence="1">Cell envelope</location>
    </subcellularLocation>
</comment>
<keyword evidence="3 4" id="KW-0732">Signal</keyword>